<name>A0A8H7CKY8_9AGAR</name>
<evidence type="ECO:0000256" key="2">
    <source>
        <dbReference type="PROSITE-ProRule" id="PRU01077"/>
    </source>
</evidence>
<dbReference type="InterPro" id="IPR031160">
    <property type="entry name" value="F_BAR_dom"/>
</dbReference>
<feature type="domain" description="F-BAR" evidence="5">
    <location>
        <begin position="3"/>
        <end position="353"/>
    </location>
</feature>
<dbReference type="InterPro" id="IPR027267">
    <property type="entry name" value="AH/BAR_dom_sf"/>
</dbReference>
<dbReference type="SMART" id="SM00324">
    <property type="entry name" value="RhoGAP"/>
    <property type="match status" value="1"/>
</dbReference>
<dbReference type="SUPFAM" id="SSF103657">
    <property type="entry name" value="BAR/IMD domain-like"/>
    <property type="match status" value="1"/>
</dbReference>
<dbReference type="Pfam" id="PF00620">
    <property type="entry name" value="RhoGAP"/>
    <property type="match status" value="1"/>
</dbReference>
<dbReference type="CDD" id="cd00159">
    <property type="entry name" value="RhoGAP"/>
    <property type="match status" value="1"/>
</dbReference>
<dbReference type="Proteomes" id="UP000620124">
    <property type="component" value="Unassembled WGS sequence"/>
</dbReference>
<feature type="compositionally biased region" description="Polar residues" evidence="3">
    <location>
        <begin position="683"/>
        <end position="699"/>
    </location>
</feature>
<dbReference type="InterPro" id="IPR008936">
    <property type="entry name" value="Rho_GTPase_activation_prot"/>
</dbReference>
<dbReference type="PROSITE" id="PS50238">
    <property type="entry name" value="RHOGAP"/>
    <property type="match status" value="1"/>
</dbReference>
<organism evidence="6 7">
    <name type="scientific">Mycena venus</name>
    <dbReference type="NCBI Taxonomy" id="2733690"/>
    <lineage>
        <taxon>Eukaryota</taxon>
        <taxon>Fungi</taxon>
        <taxon>Dikarya</taxon>
        <taxon>Basidiomycota</taxon>
        <taxon>Agaricomycotina</taxon>
        <taxon>Agaricomycetes</taxon>
        <taxon>Agaricomycetidae</taxon>
        <taxon>Agaricales</taxon>
        <taxon>Marasmiineae</taxon>
        <taxon>Mycenaceae</taxon>
        <taxon>Mycena</taxon>
    </lineage>
</organism>
<evidence type="ECO:0000313" key="6">
    <source>
        <dbReference type="EMBL" id="KAF7339971.1"/>
    </source>
</evidence>
<dbReference type="GO" id="GO:0005096">
    <property type="term" value="F:GTPase activator activity"/>
    <property type="evidence" value="ECO:0007669"/>
    <property type="project" value="UniProtKB-KW"/>
</dbReference>
<proteinExistence type="predicted"/>
<dbReference type="Gene3D" id="1.10.555.10">
    <property type="entry name" value="Rho GTPase activation protein"/>
    <property type="match status" value="1"/>
</dbReference>
<gene>
    <name evidence="6" type="ORF">MVEN_01914800</name>
</gene>
<keyword evidence="1" id="KW-0343">GTPase activation</keyword>
<dbReference type="PROSITE" id="PS51741">
    <property type="entry name" value="F_BAR"/>
    <property type="match status" value="1"/>
</dbReference>
<feature type="compositionally biased region" description="Basic and acidic residues" evidence="3">
    <location>
        <begin position="205"/>
        <end position="221"/>
    </location>
</feature>
<dbReference type="AlphaFoldDB" id="A0A8H7CKY8"/>
<accession>A0A8H7CKY8</accession>
<feature type="region of interest" description="Disordered" evidence="3">
    <location>
        <begin position="162"/>
        <end position="229"/>
    </location>
</feature>
<dbReference type="Gene3D" id="1.20.1270.60">
    <property type="entry name" value="Arfaptin homology (AH) domain/BAR domain"/>
    <property type="match status" value="1"/>
</dbReference>
<dbReference type="GO" id="GO:0005737">
    <property type="term" value="C:cytoplasm"/>
    <property type="evidence" value="ECO:0007669"/>
    <property type="project" value="TreeGrafter"/>
</dbReference>
<evidence type="ECO:0000313" key="7">
    <source>
        <dbReference type="Proteomes" id="UP000620124"/>
    </source>
</evidence>
<evidence type="ECO:0000259" key="4">
    <source>
        <dbReference type="PROSITE" id="PS50238"/>
    </source>
</evidence>
<keyword evidence="2" id="KW-0175">Coiled coil</keyword>
<reference evidence="6" key="1">
    <citation type="submission" date="2020-05" db="EMBL/GenBank/DDBJ databases">
        <title>Mycena genomes resolve the evolution of fungal bioluminescence.</title>
        <authorList>
            <person name="Tsai I.J."/>
        </authorList>
    </citation>
    <scope>NUCLEOTIDE SEQUENCE</scope>
    <source>
        <strain evidence="6">CCC161011</strain>
    </source>
</reference>
<dbReference type="PANTHER" id="PTHR23176:SF134">
    <property type="entry name" value="RHO-TYPE GTPASE-ACTIVATING PROTEIN"/>
    <property type="match status" value="1"/>
</dbReference>
<sequence>MEPQPSPSRPSSEQGHRSQGPLPLFDLQIRTLTDSFLAFFNERKRIEETYVDSLLKLHKKIKSIDAFLDDRTELSTTRSAWNEVRDNVDRESQARQAFLSTLTVDVINPLTSLRETQERTRKRIKEDLKDSGNAYNDFAENGLPKLKAKYAKKFAEVEESKRMAAAAPPLSPTPMMASGMEHHPNSKATVPGAPLRVTSPQPLRALERRPSGSAPRNRDRSPSATGTNALSDLAQHGKKQLNQLRGFLEKSGSVRDGGKETHALKAVRAKREADEADKEYRNGVHWLETLRLRRIKILESGYRSLEMFVQESSATVKKVLEKYTDNLTATCTTQAQLSTHARSVVDKISPEIDITKLQAYIPRSLASAIPDRVLYENGHVGECNDLIFGFSLLDYAMAHNLQEGEAPKIVRICIKEIDERGLESEGIYRVSGRHAVVQSLQHEIERDESKFEFKPKDDIYAVASLLKLYLRELPEPVFKYSLQDRIQHTEDRADHQSNNFMLLRSKIRRLPPVHQATLKAVVEHLARVIAFSDKNKMDAKNLAIVFGGVIFGEDDISKGGGGASAGDLLTIQTWKDSLMEDLILHAHILYDDHPTNHSPPLPATPAGEPVPDIYYGSKRTAVATVPPSSPPNREATASPQDFTPRLPTRPANSIHPSARANPPPSPTKEKRLSAPPPLPRSSVETPSSPAQSTTTLETETSFRRSVDFESTSEASQPPSARQSVQLSPTTPPNPPLSPLPEQ</sequence>
<comment type="caution">
    <text evidence="6">The sequence shown here is derived from an EMBL/GenBank/DDBJ whole genome shotgun (WGS) entry which is preliminary data.</text>
</comment>
<dbReference type="InterPro" id="IPR050729">
    <property type="entry name" value="Rho-GAP"/>
</dbReference>
<evidence type="ECO:0000256" key="3">
    <source>
        <dbReference type="SAM" id="MobiDB-lite"/>
    </source>
</evidence>
<dbReference type="GO" id="GO:0007165">
    <property type="term" value="P:signal transduction"/>
    <property type="evidence" value="ECO:0007669"/>
    <property type="project" value="InterPro"/>
</dbReference>
<dbReference type="EMBL" id="JACAZI010000019">
    <property type="protein sequence ID" value="KAF7339971.1"/>
    <property type="molecule type" value="Genomic_DNA"/>
</dbReference>
<feature type="compositionally biased region" description="Polar residues" evidence="3">
    <location>
        <begin position="708"/>
        <end position="725"/>
    </location>
</feature>
<dbReference type="InterPro" id="IPR001060">
    <property type="entry name" value="FCH_dom"/>
</dbReference>
<evidence type="ECO:0000259" key="5">
    <source>
        <dbReference type="PROSITE" id="PS51741"/>
    </source>
</evidence>
<feature type="domain" description="Rho-GAP" evidence="4">
    <location>
        <begin position="390"/>
        <end position="590"/>
    </location>
</feature>
<dbReference type="SUPFAM" id="SSF48350">
    <property type="entry name" value="GTPase activation domain, GAP"/>
    <property type="match status" value="1"/>
</dbReference>
<dbReference type="PANTHER" id="PTHR23176">
    <property type="entry name" value="RHO/RAC/CDC GTPASE-ACTIVATING PROTEIN"/>
    <property type="match status" value="1"/>
</dbReference>
<dbReference type="OrthoDB" id="79452at2759"/>
<evidence type="ECO:0000256" key="1">
    <source>
        <dbReference type="ARBA" id="ARBA00022468"/>
    </source>
</evidence>
<feature type="region of interest" description="Disordered" evidence="3">
    <location>
        <begin position="1"/>
        <end position="22"/>
    </location>
</feature>
<feature type="compositionally biased region" description="Pro residues" evidence="3">
    <location>
        <begin position="729"/>
        <end position="742"/>
    </location>
</feature>
<keyword evidence="7" id="KW-1185">Reference proteome</keyword>
<feature type="region of interest" description="Disordered" evidence="3">
    <location>
        <begin position="621"/>
        <end position="742"/>
    </location>
</feature>
<dbReference type="Pfam" id="PF00611">
    <property type="entry name" value="FCH"/>
    <property type="match status" value="1"/>
</dbReference>
<protein>
    <submittedName>
        <fullName evidence="6">Rho GTPase-activating protein 27</fullName>
    </submittedName>
</protein>
<dbReference type="InterPro" id="IPR000198">
    <property type="entry name" value="RhoGAP_dom"/>
</dbReference>